<keyword evidence="6" id="KW-0175">Coiled coil</keyword>
<evidence type="ECO:0000256" key="7">
    <source>
        <dbReference type="SAM" id="MobiDB-lite"/>
    </source>
</evidence>
<dbReference type="EMBL" id="BDQV01000299">
    <property type="protein sequence ID" value="GAY62282.1"/>
    <property type="molecule type" value="Genomic_DNA"/>
</dbReference>
<comment type="subcellular location">
    <subcellularLocation>
        <location evidence="1">Nucleus</location>
    </subcellularLocation>
</comment>
<dbReference type="InterPro" id="IPR044658">
    <property type="entry name" value="bHLH92/bHLH041-like"/>
</dbReference>
<feature type="domain" description="BHLH" evidence="8">
    <location>
        <begin position="366"/>
        <end position="415"/>
    </location>
</feature>
<feature type="coiled-coil region" evidence="6">
    <location>
        <begin position="405"/>
        <end position="432"/>
    </location>
</feature>
<dbReference type="InterPro" id="IPR045239">
    <property type="entry name" value="bHLH95_bHLH"/>
</dbReference>
<evidence type="ECO:0000259" key="8">
    <source>
        <dbReference type="PROSITE" id="PS50888"/>
    </source>
</evidence>
<evidence type="ECO:0000313" key="10">
    <source>
        <dbReference type="Proteomes" id="UP000236630"/>
    </source>
</evidence>
<evidence type="ECO:0000256" key="5">
    <source>
        <dbReference type="ARBA" id="ARBA00023242"/>
    </source>
</evidence>
<dbReference type="GO" id="GO:0003677">
    <property type="term" value="F:DNA binding"/>
    <property type="evidence" value="ECO:0007669"/>
    <property type="project" value="UniProtKB-KW"/>
</dbReference>
<keyword evidence="5" id="KW-0539">Nucleus</keyword>
<evidence type="ECO:0000256" key="4">
    <source>
        <dbReference type="ARBA" id="ARBA00023163"/>
    </source>
</evidence>
<dbReference type="SMART" id="SM00353">
    <property type="entry name" value="HLH"/>
    <property type="match status" value="1"/>
</dbReference>
<feature type="compositionally biased region" description="Low complexity" evidence="7">
    <location>
        <begin position="173"/>
        <end position="183"/>
    </location>
</feature>
<proteinExistence type="predicted"/>
<dbReference type="AlphaFoldDB" id="A0A2H5QCH5"/>
<evidence type="ECO:0000256" key="2">
    <source>
        <dbReference type="ARBA" id="ARBA00023015"/>
    </source>
</evidence>
<dbReference type="Pfam" id="PF00010">
    <property type="entry name" value="HLH"/>
    <property type="match status" value="1"/>
</dbReference>
<evidence type="ECO:0000313" key="9">
    <source>
        <dbReference type="EMBL" id="GAY62282.1"/>
    </source>
</evidence>
<evidence type="ECO:0000256" key="3">
    <source>
        <dbReference type="ARBA" id="ARBA00023125"/>
    </source>
</evidence>
<organism evidence="9 10">
    <name type="scientific">Citrus unshiu</name>
    <name type="common">Satsuma mandarin</name>
    <name type="synonym">Citrus nobilis var. unshiu</name>
    <dbReference type="NCBI Taxonomy" id="55188"/>
    <lineage>
        <taxon>Eukaryota</taxon>
        <taxon>Viridiplantae</taxon>
        <taxon>Streptophyta</taxon>
        <taxon>Embryophyta</taxon>
        <taxon>Tracheophyta</taxon>
        <taxon>Spermatophyta</taxon>
        <taxon>Magnoliopsida</taxon>
        <taxon>eudicotyledons</taxon>
        <taxon>Gunneridae</taxon>
        <taxon>Pentapetalae</taxon>
        <taxon>rosids</taxon>
        <taxon>malvids</taxon>
        <taxon>Sapindales</taxon>
        <taxon>Rutaceae</taxon>
        <taxon>Aurantioideae</taxon>
        <taxon>Citrus</taxon>
    </lineage>
</organism>
<feature type="region of interest" description="Disordered" evidence="7">
    <location>
        <begin position="281"/>
        <end position="309"/>
    </location>
</feature>
<dbReference type="GO" id="GO:0046983">
    <property type="term" value="F:protein dimerization activity"/>
    <property type="evidence" value="ECO:0007669"/>
    <property type="project" value="InterPro"/>
</dbReference>
<sequence length="548" mass="61159">MDTAFQLEEAARANFFQSVMQTFGCTYICLWSYSQQSNCLVFLDGWYHEENNQPSSSSASLARRFFHDYCQSFVPIVDYGSRLPGLAFKNGQQYIEVNAPELQRLAFTESQRQFYQEARIKTAVFMACKSGEIELGLCGGSQGNMEMEMRSLFQEDFKDQQSPAAAGGRPIQSSSSSSLRSLSMDSPSEYSSLLFNIPTSSHLSETLIDVVPNLQPLTTTTTAASTSTSISTTAGNTRTNTSLQQAQQAMEAFAQLQNIQLPIIQETEQDAMTRAILAVLTSPTSSSSSSQQQQQQQQQQEQPQQHLAPPKASAFKNYNLVLAPTSNIRAISAFRGQSILKRTISYYRRLNIARREYTAGPSRPTSTQLHHMISERKRREKLNESFHALRSLLPPGTKKDKASLLINTREYLSSLKAQVDELSRRNQILEAQVLPKAREAAAAASVNAEERVQVRVSPVAESTSEWRMVDIRVIVRGECPALDLVIRILEFLKGDDNLSLISVEANTQIAADSTSFNHVILRLRIQGNEWDESAFEEAVRRVVGDLAH</sequence>
<accession>A0A2H5QCH5</accession>
<feature type="compositionally biased region" description="Low complexity" evidence="7">
    <location>
        <begin position="285"/>
        <end position="305"/>
    </location>
</feature>
<comment type="caution">
    <text evidence="9">The sequence shown here is derived from an EMBL/GenBank/DDBJ whole genome shotgun (WGS) entry which is preliminary data.</text>
</comment>
<gene>
    <name evidence="9" type="ORF">CUMW_216570</name>
</gene>
<dbReference type="PANTHER" id="PTHR46665:SF1">
    <property type="entry name" value="SPERMATOGENESIS- AND OOGENESIS-SPECIFIC BASIC HELIX-LOOP-HELIX-CONTAINING PROTEIN 1"/>
    <property type="match status" value="1"/>
</dbReference>
<keyword evidence="3" id="KW-0238">DNA-binding</keyword>
<protein>
    <recommendedName>
        <fullName evidence="8">BHLH domain-containing protein</fullName>
    </recommendedName>
</protein>
<dbReference type="GO" id="GO:0005634">
    <property type="term" value="C:nucleus"/>
    <property type="evidence" value="ECO:0007669"/>
    <property type="project" value="UniProtKB-SubCell"/>
</dbReference>
<feature type="compositionally biased region" description="Low complexity" evidence="7">
    <location>
        <begin position="219"/>
        <end position="234"/>
    </location>
</feature>
<name>A0A2H5QCH5_CITUN</name>
<dbReference type="Proteomes" id="UP000236630">
    <property type="component" value="Unassembled WGS sequence"/>
</dbReference>
<dbReference type="SUPFAM" id="SSF47459">
    <property type="entry name" value="HLH, helix-loop-helix DNA-binding domain"/>
    <property type="match status" value="1"/>
</dbReference>
<dbReference type="PANTHER" id="PTHR46665">
    <property type="entry name" value="TRANSCRIPTION FACTOR BHLH041-RELATED-RELATED"/>
    <property type="match status" value="1"/>
</dbReference>
<feature type="region of interest" description="Disordered" evidence="7">
    <location>
        <begin position="219"/>
        <end position="239"/>
    </location>
</feature>
<feature type="region of interest" description="Disordered" evidence="7">
    <location>
        <begin position="158"/>
        <end position="183"/>
    </location>
</feature>
<dbReference type="Pfam" id="PF23132">
    <property type="entry name" value="DUF7049"/>
    <property type="match status" value="1"/>
</dbReference>
<evidence type="ECO:0000256" key="6">
    <source>
        <dbReference type="SAM" id="Coils"/>
    </source>
</evidence>
<dbReference type="Pfam" id="PF23133">
    <property type="entry name" value="DUF7050"/>
    <property type="match status" value="1"/>
</dbReference>
<keyword evidence="10" id="KW-1185">Reference proteome</keyword>
<dbReference type="Gene3D" id="4.10.280.10">
    <property type="entry name" value="Helix-loop-helix DNA-binding domain"/>
    <property type="match status" value="1"/>
</dbReference>
<dbReference type="CDD" id="cd11393">
    <property type="entry name" value="bHLH_AtbHLH_like"/>
    <property type="match status" value="1"/>
</dbReference>
<reference evidence="9 10" key="1">
    <citation type="journal article" date="2017" name="Front. Genet.">
        <title>Draft sequencing of the heterozygous diploid genome of Satsuma (Citrus unshiu Marc.) using a hybrid assembly approach.</title>
        <authorList>
            <person name="Shimizu T."/>
            <person name="Tanizawa Y."/>
            <person name="Mochizuki T."/>
            <person name="Nagasaki H."/>
            <person name="Yoshioka T."/>
            <person name="Toyoda A."/>
            <person name="Fujiyama A."/>
            <person name="Kaminuma E."/>
            <person name="Nakamura Y."/>
        </authorList>
    </citation>
    <scope>NUCLEOTIDE SEQUENCE [LARGE SCALE GENOMIC DNA]</scope>
    <source>
        <strain evidence="10">cv. Miyagawa wase</strain>
    </source>
</reference>
<keyword evidence="4" id="KW-0804">Transcription</keyword>
<dbReference type="InterPro" id="IPR011598">
    <property type="entry name" value="bHLH_dom"/>
</dbReference>
<dbReference type="PROSITE" id="PS50888">
    <property type="entry name" value="BHLH"/>
    <property type="match status" value="1"/>
</dbReference>
<keyword evidence="2" id="KW-0805">Transcription regulation</keyword>
<evidence type="ECO:0000256" key="1">
    <source>
        <dbReference type="ARBA" id="ARBA00004123"/>
    </source>
</evidence>
<dbReference type="InterPro" id="IPR055478">
    <property type="entry name" value="DUF7050"/>
</dbReference>
<dbReference type="InterPro" id="IPR055477">
    <property type="entry name" value="DUF7049"/>
</dbReference>
<dbReference type="InterPro" id="IPR036638">
    <property type="entry name" value="HLH_DNA-bd_sf"/>
</dbReference>